<dbReference type="VEuPathDB" id="FungiDB:BO78DRAFT_438285"/>
<dbReference type="EMBL" id="KZ826444">
    <property type="protein sequence ID" value="PYI00601.1"/>
    <property type="molecule type" value="Genomic_DNA"/>
</dbReference>
<reference evidence="1 2" key="1">
    <citation type="submission" date="2018-02" db="EMBL/GenBank/DDBJ databases">
        <title>The genomes of Aspergillus section Nigri reveals drivers in fungal speciation.</title>
        <authorList>
            <consortium name="DOE Joint Genome Institute"/>
            <person name="Vesth T.C."/>
            <person name="Nybo J."/>
            <person name="Theobald S."/>
            <person name="Brandl J."/>
            <person name="Frisvad J.C."/>
            <person name="Nielsen K.F."/>
            <person name="Lyhne E.K."/>
            <person name="Kogle M.E."/>
            <person name="Kuo A."/>
            <person name="Riley R."/>
            <person name="Clum A."/>
            <person name="Nolan M."/>
            <person name="Lipzen A."/>
            <person name="Salamov A."/>
            <person name="Henrissat B."/>
            <person name="Wiebenga A."/>
            <person name="De vries R.P."/>
            <person name="Grigoriev I.V."/>
            <person name="Mortensen U.H."/>
            <person name="Andersen M.R."/>
            <person name="Baker S.E."/>
        </authorList>
    </citation>
    <scope>NUCLEOTIDE SEQUENCE [LARGE SCALE GENOMIC DNA]</scope>
    <source>
        <strain evidence="1 2">CBS 121057</strain>
    </source>
</reference>
<dbReference type="AlphaFoldDB" id="A0A319DSG3"/>
<feature type="non-terminal residue" evidence="1">
    <location>
        <position position="1"/>
    </location>
</feature>
<dbReference type="Proteomes" id="UP000248423">
    <property type="component" value="Unassembled WGS sequence"/>
</dbReference>
<evidence type="ECO:0000313" key="1">
    <source>
        <dbReference type="EMBL" id="PYI00601.1"/>
    </source>
</evidence>
<gene>
    <name evidence="1" type="ORF">BO78DRAFT_438285</name>
</gene>
<name>A0A319DSG3_ASPSB</name>
<keyword evidence="2" id="KW-1185">Reference proteome</keyword>
<accession>A0A319DSG3</accession>
<dbReference type="OrthoDB" id="3546385at2759"/>
<proteinExistence type="predicted"/>
<organism evidence="1 2">
    <name type="scientific">Aspergillus sclerotiicarbonarius (strain CBS 121057 / IBT 28362)</name>
    <dbReference type="NCBI Taxonomy" id="1448318"/>
    <lineage>
        <taxon>Eukaryota</taxon>
        <taxon>Fungi</taxon>
        <taxon>Dikarya</taxon>
        <taxon>Ascomycota</taxon>
        <taxon>Pezizomycotina</taxon>
        <taxon>Eurotiomycetes</taxon>
        <taxon>Eurotiomycetidae</taxon>
        <taxon>Eurotiales</taxon>
        <taxon>Aspergillaceae</taxon>
        <taxon>Aspergillus</taxon>
        <taxon>Aspergillus subgen. Circumdati</taxon>
    </lineage>
</organism>
<sequence length="264" mass="29793">PAALIPHKPNIWTPPPIPPTSDLYHPTDPDNLEMRFEFSLLDHIHISTPLFHVNRESRAVANAWAACAQNNLSVHQIPTNHTQTTPVQNQAMVYARQFNPHTDILYTTPTNILDLIVGPFDRLDQPDLNGKGARLEFELRYLAISEEVIWMDPGVVGEVLDMGVMPEVLFVVLGRQPEWVEGGEGVGVQRWWGVQGEGMGWFGWDGERGVFELRGRKGKGDGNGDGEEGKLYKRLKEVCDGIAKVLTDWRKRRFEVRLVGAVRR</sequence>
<evidence type="ECO:0000313" key="2">
    <source>
        <dbReference type="Proteomes" id="UP000248423"/>
    </source>
</evidence>
<protein>
    <submittedName>
        <fullName evidence="1">Uncharacterized protein</fullName>
    </submittedName>
</protein>